<proteinExistence type="predicted"/>
<dbReference type="NCBIfam" id="TIGR01907">
    <property type="entry name" value="casE_Cse3"/>
    <property type="match status" value="1"/>
</dbReference>
<dbReference type="EMBL" id="JAKILJ010000024">
    <property type="protein sequence ID" value="MCL1105873.1"/>
    <property type="molecule type" value="Genomic_DNA"/>
</dbReference>
<dbReference type="RefSeq" id="WP_188925442.1">
    <property type="nucleotide sequence ID" value="NZ_BMQI01000024.1"/>
</dbReference>
<dbReference type="SMART" id="SM01101">
    <property type="entry name" value="CRISPR_assoc"/>
    <property type="match status" value="1"/>
</dbReference>
<keyword evidence="2" id="KW-1185">Reference proteome</keyword>
<comment type="caution">
    <text evidence="1">The sequence shown here is derived from an EMBL/GenBank/DDBJ whole genome shotgun (WGS) entry which is preliminary data.</text>
</comment>
<protein>
    <submittedName>
        <fullName evidence="1">Type I-E CRISPR-associated protein Cas6/Cse3/CasE</fullName>
    </submittedName>
</protein>
<evidence type="ECO:0000313" key="2">
    <source>
        <dbReference type="Proteomes" id="UP001139408"/>
    </source>
</evidence>
<dbReference type="CDD" id="cd09727">
    <property type="entry name" value="Cas6_I-E"/>
    <property type="match status" value="1"/>
</dbReference>
<accession>A0A9X1Z5E4</accession>
<dbReference type="Gene3D" id="3.30.70.1210">
    <property type="entry name" value="Crispr-associated protein, domain 2"/>
    <property type="match status" value="1"/>
</dbReference>
<dbReference type="AlphaFoldDB" id="A0A9X1Z5E4"/>
<organism evidence="1 2">
    <name type="scientific">Shewanella algicola</name>
    <dbReference type="NCBI Taxonomy" id="640633"/>
    <lineage>
        <taxon>Bacteria</taxon>
        <taxon>Pseudomonadati</taxon>
        <taxon>Pseudomonadota</taxon>
        <taxon>Gammaproteobacteria</taxon>
        <taxon>Alteromonadales</taxon>
        <taxon>Shewanellaceae</taxon>
        <taxon>Shewanella</taxon>
    </lineage>
</organism>
<dbReference type="Pfam" id="PF08798">
    <property type="entry name" value="CRISPR_assoc"/>
    <property type="match status" value="1"/>
</dbReference>
<reference evidence="1" key="1">
    <citation type="submission" date="2022-01" db="EMBL/GenBank/DDBJ databases">
        <title>Whole genome-based taxonomy of the Shewanellaceae.</title>
        <authorList>
            <person name="Martin-Rodriguez A.J."/>
        </authorList>
    </citation>
    <scope>NUCLEOTIDE SEQUENCE</scope>
    <source>
        <strain evidence="1">DSM 23803</strain>
    </source>
</reference>
<dbReference type="SUPFAM" id="SSF117987">
    <property type="entry name" value="CRISPR-associated protein"/>
    <property type="match status" value="2"/>
</dbReference>
<dbReference type="Proteomes" id="UP001139408">
    <property type="component" value="Unassembled WGS sequence"/>
</dbReference>
<evidence type="ECO:0000313" key="1">
    <source>
        <dbReference type="EMBL" id="MCL1105873.1"/>
    </source>
</evidence>
<sequence>MYISMVALKATDSYEQHQAIWSLFPGTPERRRDHLFRVENIMATSEVSVLLQSATEPVSSEKSTVLQSKPFNPTLENEEFYKFKLVAYPTKCISQGKKVIEIKDENEQVAWLHRKLSGANVTVTALDSFLVKNKKSFNSRFVCFEGILQITNAEQIYQALIMGVGRQKHAGAGLLSLAKSS</sequence>
<gene>
    <name evidence="1" type="primary">cas6e</name>
    <name evidence="1" type="ORF">L2749_11465</name>
</gene>
<name>A0A9X1Z5E4_9GAMM</name>
<dbReference type="InterPro" id="IPR010179">
    <property type="entry name" value="CRISPR-assoc_prot_Cse3"/>
</dbReference>
<dbReference type="Gene3D" id="3.30.70.1200">
    <property type="entry name" value="Crispr-associated protein, domain 1"/>
    <property type="match status" value="1"/>
</dbReference>